<reference evidence="2 3" key="1">
    <citation type="submission" date="2016-04" db="EMBL/GenBank/DDBJ databases">
        <authorList>
            <consortium name="Pathogen Informatics"/>
        </authorList>
    </citation>
    <scope>NUCLEOTIDE SEQUENCE [LARGE SCALE GENOMIC DNA]</scope>
    <source>
        <strain evidence="2 3">H044680328</strain>
    </source>
</reference>
<keyword evidence="3" id="KW-1185">Reference proteome</keyword>
<dbReference type="GeneID" id="56588865"/>
<dbReference type="OrthoDB" id="6154571at2"/>
<proteinExistence type="predicted"/>
<dbReference type="EMBL" id="LT546645">
    <property type="protein sequence ID" value="SAI73945.1"/>
    <property type="molecule type" value="Genomic_DNA"/>
</dbReference>
<evidence type="ECO:0000313" key="3">
    <source>
        <dbReference type="Proteomes" id="UP000076825"/>
    </source>
</evidence>
<organism evidence="2 3">
    <name type="scientific">Bordetella trematum</name>
    <dbReference type="NCBI Taxonomy" id="123899"/>
    <lineage>
        <taxon>Bacteria</taxon>
        <taxon>Pseudomonadati</taxon>
        <taxon>Pseudomonadota</taxon>
        <taxon>Betaproteobacteria</taxon>
        <taxon>Burkholderiales</taxon>
        <taxon>Alcaligenaceae</taxon>
        <taxon>Bordetella</taxon>
    </lineage>
</organism>
<gene>
    <name evidence="2" type="ORF">SAMEA3906487_03913</name>
</gene>
<evidence type="ECO:0000256" key="1">
    <source>
        <dbReference type="SAM" id="MobiDB-lite"/>
    </source>
</evidence>
<feature type="region of interest" description="Disordered" evidence="1">
    <location>
        <begin position="1"/>
        <end position="21"/>
    </location>
</feature>
<dbReference type="InterPro" id="IPR007499">
    <property type="entry name" value="ERF_bacteria_virus"/>
</dbReference>
<dbReference type="STRING" id="123899.SAMEA3906487_03913"/>
<dbReference type="KEGG" id="btrm:SAMEA390648703913"/>
<dbReference type="RefSeq" id="WP_063492443.1">
    <property type="nucleotide sequence ID" value="NZ_CP016340.1"/>
</dbReference>
<protein>
    <submittedName>
        <fullName evidence="2">ERF superfamily</fullName>
    </submittedName>
</protein>
<dbReference type="PATRIC" id="fig|123899.6.peg.3911"/>
<dbReference type="Pfam" id="PF04404">
    <property type="entry name" value="ERF"/>
    <property type="match status" value="1"/>
</dbReference>
<dbReference type="AlphaFoldDB" id="A0A157SUB4"/>
<name>A0A157SUB4_9BORD</name>
<accession>A0A157SUB4</accession>
<dbReference type="Proteomes" id="UP000076825">
    <property type="component" value="Chromosome 1"/>
</dbReference>
<evidence type="ECO:0000313" key="2">
    <source>
        <dbReference type="EMBL" id="SAI73945.1"/>
    </source>
</evidence>
<sequence>MNEVIEAPARDLAAHSEGPAANSPMGMMLAAMRQGATLEQVEKMMDLQERWEHREAEKAFNDALAAFKAEAVEVLKSKTVDFTSQKGRTHYKHAELSDVVEAVGPALSRHGFSWSWRTEQPAGQIRVTCILKHRQGHSDSVSLEASADQSGNKNSIQAIASTVTYLQRHTLKAITGVSEKGDDNDGAGAEKDAALRDEWISKIAQADTAAQAAGIWQQGCDAIRKTNNLGAFAAFKQAYADKRAMLKQGEA</sequence>